<dbReference type="GO" id="GO:0016020">
    <property type="term" value="C:membrane"/>
    <property type="evidence" value="ECO:0007669"/>
    <property type="project" value="InterPro"/>
</dbReference>
<keyword evidence="3" id="KW-0812">Transmembrane</keyword>
<dbReference type="OrthoDB" id="369336at2"/>
<reference evidence="5 6" key="1">
    <citation type="submission" date="2016-04" db="EMBL/GenBank/DDBJ databases">
        <title>Genome sequence of Clostridium magnum DSM 2767.</title>
        <authorList>
            <person name="Poehlein A."/>
            <person name="Uhlig R."/>
            <person name="Fischer R."/>
            <person name="Bahl H."/>
            <person name="Daniel R."/>
        </authorList>
    </citation>
    <scope>NUCLEOTIDE SEQUENCE [LARGE SCALE GENOMIC DNA]</scope>
    <source>
        <strain evidence="5 6">DSM 2767</strain>
    </source>
</reference>
<evidence type="ECO:0000313" key="5">
    <source>
        <dbReference type="EMBL" id="KZL88844.1"/>
    </source>
</evidence>
<evidence type="ECO:0000256" key="1">
    <source>
        <dbReference type="ARBA" id="ARBA00023224"/>
    </source>
</evidence>
<evidence type="ECO:0000256" key="2">
    <source>
        <dbReference type="PROSITE-ProRule" id="PRU00284"/>
    </source>
</evidence>
<dbReference type="Gene3D" id="1.10.287.950">
    <property type="entry name" value="Methyl-accepting chemotaxis protein"/>
    <property type="match status" value="1"/>
</dbReference>
<dbReference type="PATRIC" id="fig|1121326.3.peg.6005"/>
<dbReference type="STRING" id="1121326.CLMAG_59370"/>
<dbReference type="Pfam" id="PF00015">
    <property type="entry name" value="MCPsignal"/>
    <property type="match status" value="1"/>
</dbReference>
<dbReference type="GO" id="GO:0007165">
    <property type="term" value="P:signal transduction"/>
    <property type="evidence" value="ECO:0007669"/>
    <property type="project" value="UniProtKB-KW"/>
</dbReference>
<feature type="domain" description="Methyl-accepting transducer" evidence="4">
    <location>
        <begin position="108"/>
        <end position="365"/>
    </location>
</feature>
<dbReference type="SMART" id="SM00283">
    <property type="entry name" value="MA"/>
    <property type="match status" value="1"/>
</dbReference>
<gene>
    <name evidence="5" type="primary">mcpC_9</name>
    <name evidence="5" type="ORF">CLMAG_59370</name>
</gene>
<dbReference type="EMBL" id="LWAE01000014">
    <property type="protein sequence ID" value="KZL88844.1"/>
    <property type="molecule type" value="Genomic_DNA"/>
</dbReference>
<dbReference type="PANTHER" id="PTHR32089:SF114">
    <property type="entry name" value="METHYL-ACCEPTING CHEMOTAXIS PROTEIN MCPB"/>
    <property type="match status" value="1"/>
</dbReference>
<proteinExistence type="predicted"/>
<dbReference type="PROSITE" id="PS50111">
    <property type="entry name" value="CHEMOTAXIS_TRANSDUC_2"/>
    <property type="match status" value="1"/>
</dbReference>
<dbReference type="Proteomes" id="UP000076603">
    <property type="component" value="Unassembled WGS sequence"/>
</dbReference>
<protein>
    <submittedName>
        <fullName evidence="5">Methyl-accepting chemotaxis protein McpC</fullName>
    </submittedName>
</protein>
<evidence type="ECO:0000259" key="4">
    <source>
        <dbReference type="PROSITE" id="PS50111"/>
    </source>
</evidence>
<name>A0A162QQX5_9CLOT</name>
<keyword evidence="1 2" id="KW-0807">Transducer</keyword>
<feature type="transmembrane region" description="Helical" evidence="3">
    <location>
        <begin position="40"/>
        <end position="62"/>
    </location>
</feature>
<keyword evidence="6" id="KW-1185">Reference proteome</keyword>
<keyword evidence="3" id="KW-0472">Membrane</keyword>
<organism evidence="5 6">
    <name type="scientific">Clostridium magnum DSM 2767</name>
    <dbReference type="NCBI Taxonomy" id="1121326"/>
    <lineage>
        <taxon>Bacteria</taxon>
        <taxon>Bacillati</taxon>
        <taxon>Bacillota</taxon>
        <taxon>Clostridia</taxon>
        <taxon>Eubacteriales</taxon>
        <taxon>Clostridiaceae</taxon>
        <taxon>Clostridium</taxon>
    </lineage>
</organism>
<dbReference type="RefSeq" id="WP_161487050.1">
    <property type="nucleotide sequence ID" value="NZ_FQXL01000035.1"/>
</dbReference>
<dbReference type="AlphaFoldDB" id="A0A162QQX5"/>
<evidence type="ECO:0000256" key="3">
    <source>
        <dbReference type="SAM" id="Phobius"/>
    </source>
</evidence>
<evidence type="ECO:0000313" key="6">
    <source>
        <dbReference type="Proteomes" id="UP000076603"/>
    </source>
</evidence>
<dbReference type="PANTHER" id="PTHR32089">
    <property type="entry name" value="METHYL-ACCEPTING CHEMOTAXIS PROTEIN MCPB"/>
    <property type="match status" value="1"/>
</dbReference>
<comment type="caution">
    <text evidence="5">The sequence shown here is derived from an EMBL/GenBank/DDBJ whole genome shotgun (WGS) entry which is preliminary data.</text>
</comment>
<feature type="transmembrane region" description="Helical" evidence="3">
    <location>
        <begin position="7"/>
        <end position="28"/>
    </location>
</feature>
<dbReference type="InterPro" id="IPR004089">
    <property type="entry name" value="MCPsignal_dom"/>
</dbReference>
<dbReference type="SUPFAM" id="SSF58104">
    <property type="entry name" value="Methyl-accepting chemotaxis protein (MCP) signaling domain"/>
    <property type="match status" value="1"/>
</dbReference>
<accession>A0A162QQX5</accession>
<keyword evidence="3" id="KW-1133">Transmembrane helix</keyword>
<sequence length="388" mass="42093">MENKNKFVLILASFAVIPLVILVSGIYLLCDGESISKSQLIGIASMTICIIAIFLTSIALLMHRKLFQTAVKLSNIEDNSMSQNEKSLEEVNIASTELSDSVNTLSSISHNMVASADEVSHAINEIASGANLQATEIASIVNLLTNLVSEVNSIEEKLYVVRGNAKEAGDKAQEGENNIYELINFIVKIKQSFDTVMKKINELSVTVSEIGKITDIINNISEQTNLLALNASIEAARAGENGRGFTVVANEVRKLAEESKGSSEKIINLVKSITLETKEVTEKSSEVSSLLEEQAVVANDTIMSFEDIIGSVNSVPGLIEETEGLLKKTVEENMIVLEKVQNVSEAAHEVSAASEEIFSSSEELVISSEEISNLSIKINNQLEELKKE</sequence>